<keyword evidence="3" id="KW-0804">Transcription</keyword>
<dbReference type="InterPro" id="IPR036388">
    <property type="entry name" value="WH-like_DNA-bd_sf"/>
</dbReference>
<dbReference type="Gene3D" id="3.40.50.10490">
    <property type="entry name" value="Glucose-6-phosphate isomerase like protein, domain 1"/>
    <property type="match status" value="1"/>
</dbReference>
<evidence type="ECO:0000256" key="3">
    <source>
        <dbReference type="ARBA" id="ARBA00023163"/>
    </source>
</evidence>
<dbReference type="PANTHER" id="PTHR30514:SF1">
    <property type="entry name" value="HTH-TYPE TRANSCRIPTIONAL REGULATOR HEXR-RELATED"/>
    <property type="match status" value="1"/>
</dbReference>
<sequence>MSRVDRALNQSPLQLIRQALPDLNAAMTRVAEQILEHPQDVGRAPITRLAEQADTSPATVTRLAVLLGFEGYPALRAAIAEENGRGAQAGWEADIGRMIQPDDPADQVLNVLAGTQANALRNALGAIDLDAAGRLADAMAAATRIHIYGEWGDAIPAQELHIRLLRIGRPTWFTRDAQEAAVVSSLLGPSDVALVLSRSGRNAGAEELVRLARLRGATTAVITGMAESALAGAVDEVLLTGTPDGPAWTDYFAGRASDVLTAGLLWVLVAQRTVDSLEEAFQHGVAAQGRPPVADDATTSSSDRTRRQ</sequence>
<dbReference type="InterPro" id="IPR047640">
    <property type="entry name" value="RpiR-like"/>
</dbReference>
<keyword evidence="1" id="KW-0805">Transcription regulation</keyword>
<name>A0A6A9UP51_9ACTN</name>
<dbReference type="InterPro" id="IPR009057">
    <property type="entry name" value="Homeodomain-like_sf"/>
</dbReference>
<feature type="region of interest" description="Disordered" evidence="4">
    <location>
        <begin position="285"/>
        <end position="308"/>
    </location>
</feature>
<dbReference type="InterPro" id="IPR035472">
    <property type="entry name" value="RpiR-like_SIS"/>
</dbReference>
<dbReference type="PROSITE" id="PS51071">
    <property type="entry name" value="HTH_RPIR"/>
    <property type="match status" value="1"/>
</dbReference>
<dbReference type="Pfam" id="PF01418">
    <property type="entry name" value="HTH_6"/>
    <property type="match status" value="1"/>
</dbReference>
<dbReference type="AlphaFoldDB" id="A0A6A9UP51"/>
<reference evidence="7 8" key="1">
    <citation type="submission" date="2019-12" db="EMBL/GenBank/DDBJ databases">
        <title>Auraticoccus cholistani sp. nov., an actinomycete isolated from soil of Cholistan desert.</title>
        <authorList>
            <person name="Cheema M.T."/>
        </authorList>
    </citation>
    <scope>NUCLEOTIDE SEQUENCE [LARGE SCALE GENOMIC DNA]</scope>
    <source>
        <strain evidence="7 8">F435</strain>
    </source>
</reference>
<feature type="domain" description="SIS" evidence="6">
    <location>
        <begin position="135"/>
        <end position="279"/>
    </location>
</feature>
<evidence type="ECO:0000256" key="4">
    <source>
        <dbReference type="SAM" id="MobiDB-lite"/>
    </source>
</evidence>
<dbReference type="InterPro" id="IPR001347">
    <property type="entry name" value="SIS_dom"/>
</dbReference>
<keyword evidence="2" id="KW-0238">DNA-binding</keyword>
<feature type="domain" description="HTH rpiR-type" evidence="5">
    <location>
        <begin position="10"/>
        <end position="86"/>
    </location>
</feature>
<evidence type="ECO:0000259" key="5">
    <source>
        <dbReference type="PROSITE" id="PS51071"/>
    </source>
</evidence>
<dbReference type="GO" id="GO:0003700">
    <property type="term" value="F:DNA-binding transcription factor activity"/>
    <property type="evidence" value="ECO:0007669"/>
    <property type="project" value="InterPro"/>
</dbReference>
<dbReference type="Gene3D" id="1.10.10.10">
    <property type="entry name" value="Winged helix-like DNA-binding domain superfamily/Winged helix DNA-binding domain"/>
    <property type="match status" value="1"/>
</dbReference>
<keyword evidence="8" id="KW-1185">Reference proteome</keyword>
<dbReference type="SUPFAM" id="SSF46689">
    <property type="entry name" value="Homeodomain-like"/>
    <property type="match status" value="1"/>
</dbReference>
<dbReference type="InterPro" id="IPR046348">
    <property type="entry name" value="SIS_dom_sf"/>
</dbReference>
<organism evidence="7 8">
    <name type="scientific">Auraticoccus cholistanensis</name>
    <dbReference type="NCBI Taxonomy" id="2656650"/>
    <lineage>
        <taxon>Bacteria</taxon>
        <taxon>Bacillati</taxon>
        <taxon>Actinomycetota</taxon>
        <taxon>Actinomycetes</taxon>
        <taxon>Propionibacteriales</taxon>
        <taxon>Propionibacteriaceae</taxon>
        <taxon>Auraticoccus</taxon>
    </lineage>
</organism>
<evidence type="ECO:0000313" key="8">
    <source>
        <dbReference type="Proteomes" id="UP000435304"/>
    </source>
</evidence>
<evidence type="ECO:0000259" key="6">
    <source>
        <dbReference type="PROSITE" id="PS51464"/>
    </source>
</evidence>
<dbReference type="Pfam" id="PF01380">
    <property type="entry name" value="SIS"/>
    <property type="match status" value="1"/>
</dbReference>
<dbReference type="Proteomes" id="UP000435304">
    <property type="component" value="Unassembled WGS sequence"/>
</dbReference>
<dbReference type="InterPro" id="IPR000281">
    <property type="entry name" value="HTH_RpiR"/>
</dbReference>
<evidence type="ECO:0000256" key="1">
    <source>
        <dbReference type="ARBA" id="ARBA00023015"/>
    </source>
</evidence>
<dbReference type="PANTHER" id="PTHR30514">
    <property type="entry name" value="GLUCOKINASE"/>
    <property type="match status" value="1"/>
</dbReference>
<dbReference type="CDD" id="cd05013">
    <property type="entry name" value="SIS_RpiR"/>
    <property type="match status" value="1"/>
</dbReference>
<accession>A0A6A9UP51</accession>
<evidence type="ECO:0000256" key="2">
    <source>
        <dbReference type="ARBA" id="ARBA00023125"/>
    </source>
</evidence>
<protein>
    <submittedName>
        <fullName evidence="7">SIS domain-containing protein</fullName>
    </submittedName>
</protein>
<proteinExistence type="predicted"/>
<comment type="caution">
    <text evidence="7">The sequence shown here is derived from an EMBL/GenBank/DDBJ whole genome shotgun (WGS) entry which is preliminary data.</text>
</comment>
<evidence type="ECO:0000313" key="7">
    <source>
        <dbReference type="EMBL" id="MVA74441.1"/>
    </source>
</evidence>
<dbReference type="SUPFAM" id="SSF53697">
    <property type="entry name" value="SIS domain"/>
    <property type="match status" value="1"/>
</dbReference>
<gene>
    <name evidence="7" type="ORF">GC722_00095</name>
</gene>
<dbReference type="PROSITE" id="PS51464">
    <property type="entry name" value="SIS"/>
    <property type="match status" value="1"/>
</dbReference>
<dbReference type="GO" id="GO:0003677">
    <property type="term" value="F:DNA binding"/>
    <property type="evidence" value="ECO:0007669"/>
    <property type="project" value="UniProtKB-KW"/>
</dbReference>
<dbReference type="GO" id="GO:1901135">
    <property type="term" value="P:carbohydrate derivative metabolic process"/>
    <property type="evidence" value="ECO:0007669"/>
    <property type="project" value="InterPro"/>
</dbReference>
<dbReference type="GO" id="GO:0097367">
    <property type="term" value="F:carbohydrate derivative binding"/>
    <property type="evidence" value="ECO:0007669"/>
    <property type="project" value="InterPro"/>
</dbReference>
<dbReference type="EMBL" id="WPCU01000001">
    <property type="protein sequence ID" value="MVA74441.1"/>
    <property type="molecule type" value="Genomic_DNA"/>
</dbReference>